<name>A0ABN9FTN7_9NEOB</name>
<keyword evidence="5" id="KW-0539">Nucleus</keyword>
<dbReference type="InterPro" id="IPR038753">
    <property type="entry name" value="NFKBIL1"/>
</dbReference>
<dbReference type="PANTHER" id="PTHR15263:SF1">
    <property type="entry name" value="NF-KAPPA-B INHIBITOR-LIKE PROTEIN 1"/>
    <property type="match status" value="1"/>
</dbReference>
<comment type="caution">
    <text evidence="7">The sequence shown here is derived from an EMBL/GenBank/DDBJ whole genome shotgun (WGS) entry which is preliminary data.</text>
</comment>
<evidence type="ECO:0000256" key="2">
    <source>
        <dbReference type="ARBA" id="ARBA00022553"/>
    </source>
</evidence>
<keyword evidence="8" id="KW-1185">Reference proteome</keyword>
<evidence type="ECO:0000256" key="5">
    <source>
        <dbReference type="ARBA" id="ARBA00023242"/>
    </source>
</evidence>
<gene>
    <name evidence="7" type="ORF">SPARVUS_LOCUS12747551</name>
</gene>
<evidence type="ECO:0000256" key="6">
    <source>
        <dbReference type="SAM" id="MobiDB-lite"/>
    </source>
</evidence>
<accession>A0ABN9FTN7</accession>
<keyword evidence="4" id="KW-0040">ANK repeat</keyword>
<protein>
    <recommendedName>
        <fullName evidence="9">NF-kappa-B inhibitor-like protein 1</fullName>
    </recommendedName>
</protein>
<feature type="region of interest" description="Disordered" evidence="6">
    <location>
        <begin position="117"/>
        <end position="145"/>
    </location>
</feature>
<comment type="subcellular location">
    <subcellularLocation>
        <location evidence="1">Nucleus</location>
    </subcellularLocation>
</comment>
<evidence type="ECO:0000313" key="7">
    <source>
        <dbReference type="EMBL" id="CAI9600446.1"/>
    </source>
</evidence>
<keyword evidence="2" id="KW-0597">Phosphoprotein</keyword>
<evidence type="ECO:0000313" key="8">
    <source>
        <dbReference type="Proteomes" id="UP001162483"/>
    </source>
</evidence>
<dbReference type="EMBL" id="CATNWA010017428">
    <property type="protein sequence ID" value="CAI9600446.1"/>
    <property type="molecule type" value="Genomic_DNA"/>
</dbReference>
<keyword evidence="3" id="KW-0677">Repeat</keyword>
<proteinExistence type="predicted"/>
<organism evidence="7 8">
    <name type="scientific">Staurois parvus</name>
    <dbReference type="NCBI Taxonomy" id="386267"/>
    <lineage>
        <taxon>Eukaryota</taxon>
        <taxon>Metazoa</taxon>
        <taxon>Chordata</taxon>
        <taxon>Craniata</taxon>
        <taxon>Vertebrata</taxon>
        <taxon>Euteleostomi</taxon>
        <taxon>Amphibia</taxon>
        <taxon>Batrachia</taxon>
        <taxon>Anura</taxon>
        <taxon>Neobatrachia</taxon>
        <taxon>Ranoidea</taxon>
        <taxon>Ranidae</taxon>
        <taxon>Staurois</taxon>
    </lineage>
</organism>
<evidence type="ECO:0008006" key="9">
    <source>
        <dbReference type="Google" id="ProtNLM"/>
    </source>
</evidence>
<dbReference type="Proteomes" id="UP001162483">
    <property type="component" value="Unassembled WGS sequence"/>
</dbReference>
<dbReference type="PANTHER" id="PTHR15263">
    <property type="entry name" value="I-KAPPA-B-LIKE PROTEIN IKBL"/>
    <property type="match status" value="1"/>
</dbReference>
<sequence>MGPSPKETTEWREKLLAESMDEYQEMYGQYDDDDYLDSVPEMESFESWADRIYREYHARNRRYDNLSVQTKVVTSQDTPRLVEERRYQERKEQMERELHQAQSERYHRKCQEVFGGAGASLEADSKHSGEPTERSRDRTDNDSALNADTRTVIRMLSYKDIPWPVPGGTAEQMAQFVAAGADSSDITSYKRYMRAQRVTWHPDRFMQRCGTRLLAKDRVRVLETVTALSQELNRLAELAK</sequence>
<evidence type="ECO:0000256" key="3">
    <source>
        <dbReference type="ARBA" id="ARBA00022737"/>
    </source>
</evidence>
<feature type="compositionally biased region" description="Basic and acidic residues" evidence="6">
    <location>
        <begin position="123"/>
        <end position="141"/>
    </location>
</feature>
<reference evidence="7" key="1">
    <citation type="submission" date="2023-05" db="EMBL/GenBank/DDBJ databases">
        <authorList>
            <person name="Stuckert A."/>
        </authorList>
    </citation>
    <scope>NUCLEOTIDE SEQUENCE</scope>
</reference>
<evidence type="ECO:0000256" key="4">
    <source>
        <dbReference type="ARBA" id="ARBA00023043"/>
    </source>
</evidence>
<evidence type="ECO:0000256" key="1">
    <source>
        <dbReference type="ARBA" id="ARBA00004123"/>
    </source>
</evidence>